<comment type="caution">
    <text evidence="1">The sequence shown here is derived from an EMBL/GenBank/DDBJ whole genome shotgun (WGS) entry which is preliminary data.</text>
</comment>
<gene>
    <name evidence="1" type="ORF">OUY18_11445</name>
</gene>
<protein>
    <submittedName>
        <fullName evidence="1">Uncharacterized protein</fullName>
    </submittedName>
</protein>
<proteinExistence type="predicted"/>
<organism evidence="1 2">
    <name type="scientific">Caproiciproducens galactitolivorans</name>
    <dbReference type="NCBI Taxonomy" id="642589"/>
    <lineage>
        <taxon>Bacteria</taxon>
        <taxon>Bacillati</taxon>
        <taxon>Bacillota</taxon>
        <taxon>Clostridia</taxon>
        <taxon>Eubacteriales</taxon>
        <taxon>Acutalibacteraceae</taxon>
        <taxon>Caproiciproducens</taxon>
    </lineage>
</organism>
<name>A0ABT4BVE8_9FIRM</name>
<evidence type="ECO:0000313" key="2">
    <source>
        <dbReference type="Proteomes" id="UP001082703"/>
    </source>
</evidence>
<dbReference type="Proteomes" id="UP001082703">
    <property type="component" value="Unassembled WGS sequence"/>
</dbReference>
<reference evidence="1 2" key="1">
    <citation type="submission" date="2022-11" db="EMBL/GenBank/DDBJ databases">
        <authorList>
            <person name="Caiyu Z."/>
        </authorList>
    </citation>
    <scope>NUCLEOTIDE SEQUENCE [LARGE SCALE GENOMIC DNA]</scope>
    <source>
        <strain evidence="1 2">YR-4</strain>
    </source>
</reference>
<sequence length="352" mass="40577">MSLDIYSWIPSSEVSEYLRQKRTFTLLEKYQLIHDAPRPLEEKLEALLELETEASEEWEKEFMSRAIQVYRLALRLMEEQPSSSFFLVKAFSNTDKLVGAIPYVTFTQVLEQAANDKIASCYLAELWQITPNGGLINPIEYHLLPLNGQLKATNFWIDNDMLPFNPLSETGDVYAPNTHDLFDSRLYLRRLLPFENGDLVCLEVDGVSRHGFFYQELDGNGTLYAYLGYLHDGYLDSLELGENSVLTLNWTRLNSFHGELPLGEGILREIGDLMKRLGQQDPMSVEKLFFDTLFNPISRLKGEFRLFPYRVTPLKLAELLEEAHCVEYQKHLETHLLKSEWGGSATCTNRML</sequence>
<keyword evidence="2" id="KW-1185">Reference proteome</keyword>
<dbReference type="EMBL" id="JAPOHA010000012">
    <property type="protein sequence ID" value="MCY1714864.1"/>
    <property type="molecule type" value="Genomic_DNA"/>
</dbReference>
<evidence type="ECO:0000313" key="1">
    <source>
        <dbReference type="EMBL" id="MCY1714864.1"/>
    </source>
</evidence>
<accession>A0ABT4BVE8</accession>
<dbReference type="RefSeq" id="WP_268058925.1">
    <property type="nucleotide sequence ID" value="NZ_JAPOHA010000012.1"/>
</dbReference>